<name>A0ABX3FK65_9VIBR</name>
<reference evidence="1 2" key="1">
    <citation type="submission" date="2016-09" db="EMBL/GenBank/DDBJ databases">
        <title>Genomic Taxonomy of the Vibrionaceae.</title>
        <authorList>
            <person name="Gonzalez-Castillo A."/>
            <person name="Gomez-Gil B."/>
            <person name="Enciso-Ibarra K."/>
        </authorList>
    </citation>
    <scope>NUCLEOTIDE SEQUENCE [LARGE SCALE GENOMIC DNA]</scope>
    <source>
        <strain evidence="1 2">CAIM 1731</strain>
    </source>
</reference>
<accession>A0ABX3FK65</accession>
<dbReference type="Proteomes" id="UP000186206">
    <property type="component" value="Unassembled WGS sequence"/>
</dbReference>
<protein>
    <submittedName>
        <fullName evidence="1">Uncharacterized protein</fullName>
    </submittedName>
</protein>
<dbReference type="EMBL" id="MJMI01000073">
    <property type="protein sequence ID" value="OLQ94594.1"/>
    <property type="molecule type" value="Genomic_DNA"/>
</dbReference>
<gene>
    <name evidence="1" type="ORF">BIY21_08305</name>
</gene>
<organism evidence="1 2">
    <name type="scientific">Vibrio ponticus</name>
    <dbReference type="NCBI Taxonomy" id="265668"/>
    <lineage>
        <taxon>Bacteria</taxon>
        <taxon>Pseudomonadati</taxon>
        <taxon>Pseudomonadota</taxon>
        <taxon>Gammaproteobacteria</taxon>
        <taxon>Vibrionales</taxon>
        <taxon>Vibrionaceae</taxon>
        <taxon>Vibrio</taxon>
    </lineage>
</organism>
<evidence type="ECO:0000313" key="2">
    <source>
        <dbReference type="Proteomes" id="UP000186206"/>
    </source>
</evidence>
<evidence type="ECO:0000313" key="1">
    <source>
        <dbReference type="EMBL" id="OLQ94594.1"/>
    </source>
</evidence>
<proteinExistence type="predicted"/>
<keyword evidence="2" id="KW-1185">Reference proteome</keyword>
<comment type="caution">
    <text evidence="1">The sequence shown here is derived from an EMBL/GenBank/DDBJ whole genome shotgun (WGS) entry which is preliminary data.</text>
</comment>
<sequence length="167" mass="19582">MIKDLDRKILYLNIEFFGLRTVRLRGHIIGMRMKMDYKKNIQLALTLGFEEKFDENAYNGKFYVKDGQIWIHDIEALKRKLKIDSDNELRELNYDVDSYYKYVGFTNAMVDREIAHIKTLIDSNDSVLSGRFDLLDDTDVLHGMASLSDEGFDEEILLDYAHQISKD</sequence>